<dbReference type="CDD" id="cd14348">
    <property type="entry name" value="UBA_p47"/>
    <property type="match status" value="1"/>
</dbReference>
<feature type="compositionally biased region" description="Polar residues" evidence="1">
    <location>
        <begin position="248"/>
        <end position="259"/>
    </location>
</feature>
<feature type="region of interest" description="Disordered" evidence="1">
    <location>
        <begin position="247"/>
        <end position="354"/>
    </location>
</feature>
<proteinExistence type="predicted"/>
<dbReference type="SUPFAM" id="SSF46934">
    <property type="entry name" value="UBA-like"/>
    <property type="match status" value="1"/>
</dbReference>
<dbReference type="SMART" id="SM00594">
    <property type="entry name" value="UAS"/>
    <property type="match status" value="1"/>
</dbReference>
<dbReference type="Proteomes" id="UP000694920">
    <property type="component" value="Unplaced"/>
</dbReference>
<evidence type="ECO:0000259" key="2">
    <source>
        <dbReference type="SMART" id="SM00594"/>
    </source>
</evidence>
<evidence type="ECO:0000313" key="6">
    <source>
        <dbReference type="RefSeq" id="XP_015594382.1"/>
    </source>
</evidence>
<dbReference type="GO" id="GO:0005634">
    <property type="term" value="C:nucleus"/>
    <property type="evidence" value="ECO:0007669"/>
    <property type="project" value="TreeGrafter"/>
</dbReference>
<dbReference type="PANTHER" id="PTHR23322">
    <property type="entry name" value="FAS-ASSOCIATED PROTEIN"/>
    <property type="match status" value="1"/>
</dbReference>
<evidence type="ECO:0000313" key="3">
    <source>
        <dbReference type="Proteomes" id="UP000694920"/>
    </source>
</evidence>
<evidence type="ECO:0000313" key="5">
    <source>
        <dbReference type="RefSeq" id="XP_015594381.1"/>
    </source>
</evidence>
<evidence type="ECO:0000313" key="4">
    <source>
        <dbReference type="RefSeq" id="XP_015594380.1"/>
    </source>
</evidence>
<protein>
    <submittedName>
        <fullName evidence="4 5">UBX domain-containing protein 7</fullName>
    </submittedName>
</protein>
<dbReference type="Pfam" id="PF13899">
    <property type="entry name" value="Thioredoxin_7"/>
    <property type="match status" value="1"/>
</dbReference>
<dbReference type="InterPro" id="IPR009060">
    <property type="entry name" value="UBA-like_sf"/>
</dbReference>
<dbReference type="Gene3D" id="3.10.20.90">
    <property type="entry name" value="Phosphatidylinositol 3-kinase Catalytic Subunit, Chain A, domain 1"/>
    <property type="match status" value="1"/>
</dbReference>
<dbReference type="SUPFAM" id="SSF54236">
    <property type="entry name" value="Ubiquitin-like"/>
    <property type="match status" value="1"/>
</dbReference>
<sequence length="471" mass="53235">MLQDHCLNMDQHLIEQFVQVTGQSEATAAQYLAVAEGNVENAITLMFEGGIAVADEEEQVRAPIPPTRQVLVPSGHICPSAHSASNNVFDRFRDFAVETQRQEEELTRRVAGMKKMSPRKSKRLEDLFRPPCDILFLGTFSEARERAKIINRWLLVNVQNPQEFACQILNRDLWPNEQIRGIVNDHFVLWQIQSNTVDGKRYIDFYNVSKYPYLAIIDPRTGECMRAYNNISVDTLAAELNDMLSIHPSPSSSDTTANPQDLLKTAASPSSNDFRNGRIKSSSKRRSLMNLIEPINNPDRCEEPDNTNEKTDRRSAATNSIDSVASSSNYNTLSDSQFDMPRKRSKMESSERINEKADLATTVPNEQKSIVRNHEIEATSSGKLQLQETNCDKPSLRLCLRLPNGGKEAISMYGNDTIAIFMKRMEDIGYPATEYIYLIPFPKTNVNTLPLDMQLSDTVLYPSNTIFITKI</sequence>
<dbReference type="RefSeq" id="XP_015594380.1">
    <property type="nucleotide sequence ID" value="XM_015738894.2"/>
</dbReference>
<feature type="domain" description="UAS" evidence="2">
    <location>
        <begin position="123"/>
        <end position="241"/>
    </location>
</feature>
<dbReference type="InterPro" id="IPR050730">
    <property type="entry name" value="UBX_domain-protein"/>
</dbReference>
<feature type="compositionally biased region" description="Basic and acidic residues" evidence="1">
    <location>
        <begin position="340"/>
        <end position="354"/>
    </location>
</feature>
<dbReference type="GO" id="GO:0043130">
    <property type="term" value="F:ubiquitin binding"/>
    <property type="evidence" value="ECO:0007669"/>
    <property type="project" value="TreeGrafter"/>
</dbReference>
<dbReference type="InterPro" id="IPR029071">
    <property type="entry name" value="Ubiquitin-like_domsf"/>
</dbReference>
<dbReference type="SUPFAM" id="SSF52833">
    <property type="entry name" value="Thioredoxin-like"/>
    <property type="match status" value="1"/>
</dbReference>
<dbReference type="RefSeq" id="XP_015594382.1">
    <property type="nucleotide sequence ID" value="XM_015738896.2"/>
</dbReference>
<dbReference type="Gene3D" id="1.10.8.10">
    <property type="entry name" value="DNA helicase RuvA subunit, C-terminal domain"/>
    <property type="match status" value="1"/>
</dbReference>
<dbReference type="PANTHER" id="PTHR23322:SF6">
    <property type="entry name" value="UBX DOMAIN-CONTAINING PROTEIN 7"/>
    <property type="match status" value="1"/>
</dbReference>
<name>A0AAJ7BU34_CEPCN</name>
<organism evidence="3 5">
    <name type="scientific">Cephus cinctus</name>
    <name type="common">Wheat stem sawfly</name>
    <dbReference type="NCBI Taxonomy" id="211228"/>
    <lineage>
        <taxon>Eukaryota</taxon>
        <taxon>Metazoa</taxon>
        <taxon>Ecdysozoa</taxon>
        <taxon>Arthropoda</taxon>
        <taxon>Hexapoda</taxon>
        <taxon>Insecta</taxon>
        <taxon>Pterygota</taxon>
        <taxon>Neoptera</taxon>
        <taxon>Endopterygota</taxon>
        <taxon>Hymenoptera</taxon>
        <taxon>Cephoidea</taxon>
        <taxon>Cephidae</taxon>
        <taxon>Cephus</taxon>
    </lineage>
</organism>
<dbReference type="Pfam" id="PF14555">
    <property type="entry name" value="UBA_4"/>
    <property type="match status" value="1"/>
</dbReference>
<dbReference type="CDD" id="cd02958">
    <property type="entry name" value="UAS"/>
    <property type="match status" value="1"/>
</dbReference>
<reference evidence="4 5" key="1">
    <citation type="submission" date="2025-04" db="UniProtKB">
        <authorList>
            <consortium name="RefSeq"/>
        </authorList>
    </citation>
    <scope>IDENTIFICATION</scope>
</reference>
<keyword evidence="3" id="KW-1185">Reference proteome</keyword>
<dbReference type="AlphaFoldDB" id="A0AAJ7BU34"/>
<dbReference type="GO" id="GO:0043161">
    <property type="term" value="P:proteasome-mediated ubiquitin-dependent protein catabolic process"/>
    <property type="evidence" value="ECO:0007669"/>
    <property type="project" value="TreeGrafter"/>
</dbReference>
<gene>
    <name evidence="4 5 6" type="primary">LOC107267334</name>
</gene>
<feature type="compositionally biased region" description="Basic and acidic residues" evidence="1">
    <location>
        <begin position="299"/>
        <end position="315"/>
    </location>
</feature>
<dbReference type="InterPro" id="IPR006577">
    <property type="entry name" value="UAS"/>
</dbReference>
<dbReference type="KEGG" id="ccin:107267334"/>
<dbReference type="RefSeq" id="XP_015594381.1">
    <property type="nucleotide sequence ID" value="XM_015738895.2"/>
</dbReference>
<dbReference type="InterPro" id="IPR036249">
    <property type="entry name" value="Thioredoxin-like_sf"/>
</dbReference>
<feature type="compositionally biased region" description="Basic residues" evidence="1">
    <location>
        <begin position="277"/>
        <end position="287"/>
    </location>
</feature>
<evidence type="ECO:0000256" key="1">
    <source>
        <dbReference type="SAM" id="MobiDB-lite"/>
    </source>
</evidence>
<accession>A0AAJ7BU34</accession>
<dbReference type="Gene3D" id="3.40.30.10">
    <property type="entry name" value="Glutaredoxin"/>
    <property type="match status" value="1"/>
</dbReference>
<dbReference type="GeneID" id="107267334"/>
<feature type="compositionally biased region" description="Polar residues" evidence="1">
    <location>
        <begin position="316"/>
        <end position="337"/>
    </location>
</feature>